<evidence type="ECO:0000313" key="13">
    <source>
        <dbReference type="EMBL" id="CCH60400.1"/>
    </source>
</evidence>
<evidence type="ECO:0000256" key="9">
    <source>
        <dbReference type="ARBA" id="ARBA00023136"/>
    </source>
</evidence>
<dbReference type="GO" id="GO:0034626">
    <property type="term" value="P:fatty acid elongation, polyunsaturated fatty acid"/>
    <property type="evidence" value="ECO:0007669"/>
    <property type="project" value="TreeGrafter"/>
</dbReference>
<keyword evidence="10 12" id="KW-0275">Fatty acid biosynthesis</keyword>
<protein>
    <recommendedName>
        <fullName evidence="12">Elongation of fatty acids protein</fullName>
        <ecNumber evidence="12">2.3.1.-</ecNumber>
    </recommendedName>
</protein>
<keyword evidence="5 12" id="KW-0812">Transmembrane</keyword>
<dbReference type="HOGENOM" id="CLU_048483_6_1_1"/>
<comment type="similarity">
    <text evidence="2 12">Belongs to the ELO family.</text>
</comment>
<dbReference type="RefSeq" id="XP_004179919.1">
    <property type="nucleotide sequence ID" value="XM_004179871.1"/>
</dbReference>
<evidence type="ECO:0000256" key="1">
    <source>
        <dbReference type="ARBA" id="ARBA00004141"/>
    </source>
</evidence>
<dbReference type="EMBL" id="HE806318">
    <property type="protein sequence ID" value="CCH60400.1"/>
    <property type="molecule type" value="Genomic_DNA"/>
</dbReference>
<feature type="transmembrane region" description="Helical" evidence="12">
    <location>
        <begin position="184"/>
        <end position="203"/>
    </location>
</feature>
<dbReference type="STRING" id="1071380.I2H1Z8"/>
<feature type="transmembrane region" description="Helical" evidence="12">
    <location>
        <begin position="284"/>
        <end position="304"/>
    </location>
</feature>
<dbReference type="InParanoid" id="I2H1Z8"/>
<dbReference type="GO" id="GO:0019367">
    <property type="term" value="P:fatty acid elongation, saturated fatty acid"/>
    <property type="evidence" value="ECO:0007669"/>
    <property type="project" value="TreeGrafter"/>
</dbReference>
<evidence type="ECO:0000256" key="11">
    <source>
        <dbReference type="ARBA" id="ARBA00047375"/>
    </source>
</evidence>
<comment type="subcellular location">
    <subcellularLocation>
        <location evidence="1">Membrane</location>
        <topology evidence="1">Multi-pass membrane protein</topology>
    </subcellularLocation>
</comment>
<keyword evidence="6 12" id="KW-0276">Fatty acid metabolism</keyword>
<evidence type="ECO:0000256" key="3">
    <source>
        <dbReference type="ARBA" id="ARBA00022516"/>
    </source>
</evidence>
<name>I2H1Z8_HENB6</name>
<reference evidence="13 14" key="1">
    <citation type="journal article" date="2011" name="Proc. Natl. Acad. Sci. U.S.A.">
        <title>Evolutionary erosion of yeast sex chromosomes by mating-type switching accidents.</title>
        <authorList>
            <person name="Gordon J.L."/>
            <person name="Armisen D."/>
            <person name="Proux-Wera E."/>
            <person name="Oheigeartaigh S.S."/>
            <person name="Byrne K.P."/>
            <person name="Wolfe K.H."/>
        </authorList>
    </citation>
    <scope>NUCLEOTIDE SEQUENCE [LARGE SCALE GENOMIC DNA]</scope>
    <source>
        <strain evidence="14">ATCC 34711 / CBS 6284 / DSM 70876 / NBRC 10599 / NRRL Y-10934 / UCD 77-7</strain>
    </source>
</reference>
<dbReference type="PROSITE" id="PS01188">
    <property type="entry name" value="ELO"/>
    <property type="match status" value="1"/>
</dbReference>
<sequence>MATDIVTNLVASTTDDTRLGHSTKISSTIDSFNSIGQNRFVWYHFNSWVSKITNSHFVPNNFDFNNEQLPLTSLSHVVTIISLYYILIFGGQFLLCKFQIKPFKFDRLSKLHNLALSATSFILLILMVEQILPIIKSNGIYFSICNKNSWNQPIVTLYYLNYIVKFIEFIDTFLLVLKQKKLTFLHTYHHGATALLCYTQLVGKTSVSWVPISLNLAIHVLMYWYYFLSSCNIKVWWKQWVTKLQIVQFIIDIGFVYFVAYERIAFKYFANTLPYCGECTGTDFAIGQGCLILSSYLVLFISFYKKIYKRKAAALRKTSTTKKLV</sequence>
<dbReference type="PANTHER" id="PTHR11157">
    <property type="entry name" value="FATTY ACID ACYL TRANSFERASE-RELATED"/>
    <property type="match status" value="1"/>
</dbReference>
<evidence type="ECO:0000256" key="5">
    <source>
        <dbReference type="ARBA" id="ARBA00022692"/>
    </source>
</evidence>
<evidence type="ECO:0000256" key="6">
    <source>
        <dbReference type="ARBA" id="ARBA00022832"/>
    </source>
</evidence>
<dbReference type="GO" id="GO:0005789">
    <property type="term" value="C:endoplasmic reticulum membrane"/>
    <property type="evidence" value="ECO:0007669"/>
    <property type="project" value="TreeGrafter"/>
</dbReference>
<organism evidence="13 14">
    <name type="scientific">Henningerozyma blattae (strain ATCC 34711 / CBS 6284 / DSM 70876 / NBRC 10599 / NRRL Y-10934 / UCD 77-7)</name>
    <name type="common">Yeast</name>
    <name type="synonym">Tetrapisispora blattae</name>
    <dbReference type="NCBI Taxonomy" id="1071380"/>
    <lineage>
        <taxon>Eukaryota</taxon>
        <taxon>Fungi</taxon>
        <taxon>Dikarya</taxon>
        <taxon>Ascomycota</taxon>
        <taxon>Saccharomycotina</taxon>
        <taxon>Saccharomycetes</taxon>
        <taxon>Saccharomycetales</taxon>
        <taxon>Saccharomycetaceae</taxon>
        <taxon>Henningerozyma</taxon>
    </lineage>
</organism>
<dbReference type="GO" id="GO:0034625">
    <property type="term" value="P:fatty acid elongation, monounsaturated fatty acid"/>
    <property type="evidence" value="ECO:0007669"/>
    <property type="project" value="TreeGrafter"/>
</dbReference>
<evidence type="ECO:0000256" key="2">
    <source>
        <dbReference type="ARBA" id="ARBA00007263"/>
    </source>
</evidence>
<evidence type="ECO:0000256" key="7">
    <source>
        <dbReference type="ARBA" id="ARBA00022989"/>
    </source>
</evidence>
<dbReference type="InterPro" id="IPR002076">
    <property type="entry name" value="ELO_fam"/>
</dbReference>
<dbReference type="OrthoDB" id="434092at2759"/>
<evidence type="ECO:0000256" key="10">
    <source>
        <dbReference type="ARBA" id="ARBA00023160"/>
    </source>
</evidence>
<accession>I2H1Z8</accession>
<dbReference type="Proteomes" id="UP000002866">
    <property type="component" value="Chromosome 3"/>
</dbReference>
<evidence type="ECO:0000313" key="14">
    <source>
        <dbReference type="Proteomes" id="UP000002866"/>
    </source>
</evidence>
<keyword evidence="7 12" id="KW-1133">Transmembrane helix</keyword>
<feature type="transmembrane region" description="Helical" evidence="12">
    <location>
        <begin position="209"/>
        <end position="228"/>
    </location>
</feature>
<keyword evidence="3 12" id="KW-0444">Lipid biosynthesis</keyword>
<dbReference type="GO" id="GO:0042761">
    <property type="term" value="P:very long-chain fatty acid biosynthetic process"/>
    <property type="evidence" value="ECO:0007669"/>
    <property type="project" value="TreeGrafter"/>
</dbReference>
<dbReference type="GeneID" id="14495380"/>
<dbReference type="KEGG" id="tbl:TBLA_0C06030"/>
<dbReference type="Pfam" id="PF01151">
    <property type="entry name" value="ELO"/>
    <property type="match status" value="1"/>
</dbReference>
<keyword evidence="14" id="KW-1185">Reference proteome</keyword>
<comment type="catalytic activity">
    <reaction evidence="11">
        <text>a very-long-chain acyl-CoA + malonyl-CoA + H(+) = a very-long-chain 3-oxoacyl-CoA + CO2 + CoA</text>
        <dbReference type="Rhea" id="RHEA:32727"/>
        <dbReference type="ChEBI" id="CHEBI:15378"/>
        <dbReference type="ChEBI" id="CHEBI:16526"/>
        <dbReference type="ChEBI" id="CHEBI:57287"/>
        <dbReference type="ChEBI" id="CHEBI:57384"/>
        <dbReference type="ChEBI" id="CHEBI:90725"/>
        <dbReference type="ChEBI" id="CHEBI:90736"/>
        <dbReference type="EC" id="2.3.1.199"/>
    </reaction>
</comment>
<evidence type="ECO:0000256" key="12">
    <source>
        <dbReference type="RuleBase" id="RU361115"/>
    </source>
</evidence>
<feature type="transmembrane region" description="Helical" evidence="12">
    <location>
        <begin position="240"/>
        <end position="260"/>
    </location>
</feature>
<evidence type="ECO:0000256" key="8">
    <source>
        <dbReference type="ARBA" id="ARBA00023098"/>
    </source>
</evidence>
<dbReference type="PANTHER" id="PTHR11157:SF134">
    <property type="entry name" value="ELONGATION OF FATTY ACIDS PROTEIN 1-RELATED"/>
    <property type="match status" value="1"/>
</dbReference>
<keyword evidence="4 12" id="KW-0808">Transferase</keyword>
<dbReference type="GO" id="GO:0009922">
    <property type="term" value="F:fatty acid elongase activity"/>
    <property type="evidence" value="ECO:0007669"/>
    <property type="project" value="UniProtKB-EC"/>
</dbReference>
<dbReference type="AlphaFoldDB" id="I2H1Z8"/>
<feature type="transmembrane region" description="Helical" evidence="12">
    <location>
        <begin position="155"/>
        <end position="177"/>
    </location>
</feature>
<dbReference type="eggNOG" id="KOG3071">
    <property type="taxonomic scope" value="Eukaryota"/>
</dbReference>
<keyword evidence="8 12" id="KW-0443">Lipid metabolism</keyword>
<feature type="transmembrane region" description="Helical" evidence="12">
    <location>
        <begin position="74"/>
        <end position="95"/>
    </location>
</feature>
<proteinExistence type="inferred from homology"/>
<dbReference type="GO" id="GO:0030148">
    <property type="term" value="P:sphingolipid biosynthetic process"/>
    <property type="evidence" value="ECO:0007669"/>
    <property type="project" value="TreeGrafter"/>
</dbReference>
<evidence type="ECO:0000256" key="4">
    <source>
        <dbReference type="ARBA" id="ARBA00022679"/>
    </source>
</evidence>
<dbReference type="EC" id="2.3.1.-" evidence="12"/>
<feature type="transmembrane region" description="Helical" evidence="12">
    <location>
        <begin position="115"/>
        <end position="135"/>
    </location>
</feature>
<keyword evidence="9 12" id="KW-0472">Membrane</keyword>
<comment type="catalytic activity">
    <reaction evidence="12">
        <text>an acyl-CoA + malonyl-CoA + H(+) = a 3-oxoacyl-CoA + CO2 + CoA</text>
        <dbReference type="Rhea" id="RHEA:50252"/>
        <dbReference type="ChEBI" id="CHEBI:15378"/>
        <dbReference type="ChEBI" id="CHEBI:16526"/>
        <dbReference type="ChEBI" id="CHEBI:57287"/>
        <dbReference type="ChEBI" id="CHEBI:57384"/>
        <dbReference type="ChEBI" id="CHEBI:58342"/>
        <dbReference type="ChEBI" id="CHEBI:90726"/>
    </reaction>
    <physiologicalReaction direction="left-to-right" evidence="12">
        <dbReference type="Rhea" id="RHEA:50253"/>
    </physiologicalReaction>
</comment>
<dbReference type="OMA" id="MQANWSK"/>
<gene>
    <name evidence="13" type="primary">TBLA0C06030</name>
    <name evidence="13" type="ORF">TBLA_0C06030</name>
</gene>
<dbReference type="InterPro" id="IPR030457">
    <property type="entry name" value="ELO_CS"/>
</dbReference>